<name>A0ABV3WY88_9HYPH</name>
<evidence type="ECO:0000313" key="4">
    <source>
        <dbReference type="Proteomes" id="UP001559025"/>
    </source>
</evidence>
<dbReference type="InterPro" id="IPR009739">
    <property type="entry name" value="LprI-like_N"/>
</dbReference>
<sequence length="138" mass="14787">MTLSRKLLILSVVALCGVSLPAAADECADPQDQTTMNICAGKEFDAADKALNTAYREIVGRIGDDHKTRASLTAAQRAWIAFRDGECAFQAKSVEGGSIYPLIVADCKTALTEARTEQLKTYLDCEEGDMSCPVPPAD</sequence>
<keyword evidence="1" id="KW-0732">Signal</keyword>
<evidence type="ECO:0000313" key="3">
    <source>
        <dbReference type="EMBL" id="MEX4009236.1"/>
    </source>
</evidence>
<dbReference type="RefSeq" id="WP_368804177.1">
    <property type="nucleotide sequence ID" value="NZ_JAZHFV010000006.1"/>
</dbReference>
<accession>A0ABV3WY88</accession>
<evidence type="ECO:0000259" key="2">
    <source>
        <dbReference type="Pfam" id="PF07007"/>
    </source>
</evidence>
<gene>
    <name evidence="3" type="ORF">V1479_18135</name>
</gene>
<reference evidence="3 4" key="1">
    <citation type="submission" date="2024-01" db="EMBL/GenBank/DDBJ databases">
        <title>New evidence supports the origin of RcGTA from prophage.</title>
        <authorList>
            <person name="Xu Y."/>
            <person name="Liu B."/>
            <person name="Chen F."/>
        </authorList>
    </citation>
    <scope>NUCLEOTIDE SEQUENCE [LARGE SCALE GENOMIC DNA]</scope>
    <source>
        <strain evidence="3 4">CBW1107-2</strain>
    </source>
</reference>
<comment type="caution">
    <text evidence="3">The sequence shown here is derived from an EMBL/GenBank/DDBJ whole genome shotgun (WGS) entry which is preliminary data.</text>
</comment>
<proteinExistence type="predicted"/>
<protein>
    <submittedName>
        <fullName evidence="3">Lysozyme inhibitor LprI family protein</fullName>
    </submittedName>
</protein>
<dbReference type="PANTHER" id="PTHR39176:SF1">
    <property type="entry name" value="PERIPLASMIC PROTEIN"/>
    <property type="match status" value="1"/>
</dbReference>
<feature type="domain" description="Lysozyme inhibitor LprI-like N-terminal" evidence="2">
    <location>
        <begin position="27"/>
        <end position="119"/>
    </location>
</feature>
<evidence type="ECO:0000256" key="1">
    <source>
        <dbReference type="SAM" id="SignalP"/>
    </source>
</evidence>
<dbReference type="Gene3D" id="1.20.1270.180">
    <property type="match status" value="1"/>
</dbReference>
<keyword evidence="4" id="KW-1185">Reference proteome</keyword>
<feature type="signal peptide" evidence="1">
    <location>
        <begin position="1"/>
        <end position="24"/>
    </location>
</feature>
<feature type="chain" id="PRO_5045257280" evidence="1">
    <location>
        <begin position="25"/>
        <end position="138"/>
    </location>
</feature>
<organism evidence="3 4">
    <name type="scientific">Neoaquamicrobium sediminum</name>
    <dbReference type="NCBI Taxonomy" id="1849104"/>
    <lineage>
        <taxon>Bacteria</taxon>
        <taxon>Pseudomonadati</taxon>
        <taxon>Pseudomonadota</taxon>
        <taxon>Alphaproteobacteria</taxon>
        <taxon>Hyphomicrobiales</taxon>
        <taxon>Phyllobacteriaceae</taxon>
        <taxon>Neoaquamicrobium</taxon>
    </lineage>
</organism>
<dbReference type="EMBL" id="JAZHFV010000006">
    <property type="protein sequence ID" value="MEX4009236.1"/>
    <property type="molecule type" value="Genomic_DNA"/>
</dbReference>
<dbReference type="Pfam" id="PF07007">
    <property type="entry name" value="LprI"/>
    <property type="match status" value="1"/>
</dbReference>
<dbReference type="PANTHER" id="PTHR39176">
    <property type="entry name" value="PERIPLASMIC PROTEIN-RELATED"/>
    <property type="match status" value="1"/>
</dbReference>
<dbReference type="Proteomes" id="UP001559025">
    <property type="component" value="Unassembled WGS sequence"/>
</dbReference>